<evidence type="ECO:0000313" key="2">
    <source>
        <dbReference type="Proteomes" id="UP001060215"/>
    </source>
</evidence>
<reference evidence="1 2" key="1">
    <citation type="journal article" date="2022" name="Plant J.">
        <title>Chromosome-level genome of Camellia lanceoleosa provides a valuable resource for understanding genome evolution and self-incompatibility.</title>
        <authorList>
            <person name="Gong W."/>
            <person name="Xiao S."/>
            <person name="Wang L."/>
            <person name="Liao Z."/>
            <person name="Chang Y."/>
            <person name="Mo W."/>
            <person name="Hu G."/>
            <person name="Li W."/>
            <person name="Zhao G."/>
            <person name="Zhu H."/>
            <person name="Hu X."/>
            <person name="Ji K."/>
            <person name="Xiang X."/>
            <person name="Song Q."/>
            <person name="Yuan D."/>
            <person name="Jin S."/>
            <person name="Zhang L."/>
        </authorList>
    </citation>
    <scope>NUCLEOTIDE SEQUENCE [LARGE SCALE GENOMIC DNA]</scope>
    <source>
        <strain evidence="1">SQ_2022a</strain>
    </source>
</reference>
<comment type="caution">
    <text evidence="1">The sequence shown here is derived from an EMBL/GenBank/DDBJ whole genome shotgun (WGS) entry which is preliminary data.</text>
</comment>
<sequence length="155" mass="16394">MGGQMQQSNDAVAALYNHSAGGGSLHNAGPGSDAGDAGLQHLASPLASTGINQRLLPNLLMQYLWDSLWPVNVNMRISHGFLWPFVGEHDCCFGLPLEQVSIEEVRALGASGLSLEAEIGLSGIDGLDFTVGEAPHNGIGFLNWAPDFVTEEEPL</sequence>
<gene>
    <name evidence="1" type="ORF">LOK49_LG09G00988</name>
</gene>
<evidence type="ECO:0000313" key="1">
    <source>
        <dbReference type="EMBL" id="KAI8001108.1"/>
    </source>
</evidence>
<proteinExistence type="predicted"/>
<dbReference type="Proteomes" id="UP001060215">
    <property type="component" value="Chromosome 8"/>
</dbReference>
<dbReference type="EMBL" id="CM045765">
    <property type="protein sequence ID" value="KAI8001108.1"/>
    <property type="molecule type" value="Genomic_DNA"/>
</dbReference>
<name>A0ACC0GKX5_9ERIC</name>
<accession>A0ACC0GKX5</accession>
<protein>
    <submittedName>
        <fullName evidence="1">Kinesin-like protein KIN-13A</fullName>
    </submittedName>
</protein>
<keyword evidence="2" id="KW-1185">Reference proteome</keyword>
<organism evidence="1 2">
    <name type="scientific">Camellia lanceoleosa</name>
    <dbReference type="NCBI Taxonomy" id="1840588"/>
    <lineage>
        <taxon>Eukaryota</taxon>
        <taxon>Viridiplantae</taxon>
        <taxon>Streptophyta</taxon>
        <taxon>Embryophyta</taxon>
        <taxon>Tracheophyta</taxon>
        <taxon>Spermatophyta</taxon>
        <taxon>Magnoliopsida</taxon>
        <taxon>eudicotyledons</taxon>
        <taxon>Gunneridae</taxon>
        <taxon>Pentapetalae</taxon>
        <taxon>asterids</taxon>
        <taxon>Ericales</taxon>
        <taxon>Theaceae</taxon>
        <taxon>Camellia</taxon>
    </lineage>
</organism>